<organism evidence="1 2">
    <name type="scientific">Elysia marginata</name>
    <dbReference type="NCBI Taxonomy" id="1093978"/>
    <lineage>
        <taxon>Eukaryota</taxon>
        <taxon>Metazoa</taxon>
        <taxon>Spiralia</taxon>
        <taxon>Lophotrochozoa</taxon>
        <taxon>Mollusca</taxon>
        <taxon>Gastropoda</taxon>
        <taxon>Heterobranchia</taxon>
        <taxon>Euthyneura</taxon>
        <taxon>Panpulmonata</taxon>
        <taxon>Sacoglossa</taxon>
        <taxon>Placobranchoidea</taxon>
        <taxon>Plakobranchidae</taxon>
        <taxon>Elysia</taxon>
    </lineage>
</organism>
<dbReference type="Gene3D" id="3.40.390.10">
    <property type="entry name" value="Collagenase (Catalytic Domain)"/>
    <property type="match status" value="1"/>
</dbReference>
<sequence>MRTSLSCYHDDGWRCPATNHYIMTPVLTLPVATDNKGNPWRFSYCSIAFIKEYLNSVTCTLPRNTGTTDALPAPTGNDRAGITLDRDNQCRHHLQDNSSYYCM</sequence>
<accession>A0AAV4HWN1</accession>
<name>A0AAV4HWN1_9GAST</name>
<dbReference type="InterPro" id="IPR024079">
    <property type="entry name" value="MetalloPept_cat_dom_sf"/>
</dbReference>
<dbReference type="GO" id="GO:0008237">
    <property type="term" value="F:metallopeptidase activity"/>
    <property type="evidence" value="ECO:0007669"/>
    <property type="project" value="InterPro"/>
</dbReference>
<evidence type="ECO:0000313" key="1">
    <source>
        <dbReference type="EMBL" id="GFS02005.1"/>
    </source>
</evidence>
<dbReference type="EMBL" id="BMAT01002219">
    <property type="protein sequence ID" value="GFS02005.1"/>
    <property type="molecule type" value="Genomic_DNA"/>
</dbReference>
<proteinExistence type="predicted"/>
<evidence type="ECO:0000313" key="2">
    <source>
        <dbReference type="Proteomes" id="UP000762676"/>
    </source>
</evidence>
<gene>
    <name evidence="1" type="ORF">ElyMa_001112500</name>
</gene>
<protein>
    <submittedName>
        <fullName evidence="1">Uncharacterized protein</fullName>
    </submittedName>
</protein>
<keyword evidence="2" id="KW-1185">Reference proteome</keyword>
<dbReference type="AlphaFoldDB" id="A0AAV4HWN1"/>
<dbReference type="Proteomes" id="UP000762676">
    <property type="component" value="Unassembled WGS sequence"/>
</dbReference>
<comment type="caution">
    <text evidence="1">The sequence shown here is derived from an EMBL/GenBank/DDBJ whole genome shotgun (WGS) entry which is preliminary data.</text>
</comment>
<reference evidence="1 2" key="1">
    <citation type="journal article" date="2021" name="Elife">
        <title>Chloroplast acquisition without the gene transfer in kleptoplastic sea slugs, Plakobranchus ocellatus.</title>
        <authorList>
            <person name="Maeda T."/>
            <person name="Takahashi S."/>
            <person name="Yoshida T."/>
            <person name="Shimamura S."/>
            <person name="Takaki Y."/>
            <person name="Nagai Y."/>
            <person name="Toyoda A."/>
            <person name="Suzuki Y."/>
            <person name="Arimoto A."/>
            <person name="Ishii H."/>
            <person name="Satoh N."/>
            <person name="Nishiyama T."/>
            <person name="Hasebe M."/>
            <person name="Maruyama T."/>
            <person name="Minagawa J."/>
            <person name="Obokata J."/>
            <person name="Shigenobu S."/>
        </authorList>
    </citation>
    <scope>NUCLEOTIDE SEQUENCE [LARGE SCALE GENOMIC DNA]</scope>
</reference>
<feature type="non-terminal residue" evidence="1">
    <location>
        <position position="103"/>
    </location>
</feature>
<dbReference type="SUPFAM" id="SSF55486">
    <property type="entry name" value="Metalloproteases ('zincins'), catalytic domain"/>
    <property type="match status" value="1"/>
</dbReference>